<dbReference type="RefSeq" id="WP_200242493.1">
    <property type="nucleotide sequence ID" value="NZ_NRRY01000011.1"/>
</dbReference>
<dbReference type="EMBL" id="NRRY01000011">
    <property type="protein sequence ID" value="MBK1618604.1"/>
    <property type="molecule type" value="Genomic_DNA"/>
</dbReference>
<dbReference type="AlphaFoldDB" id="A0A9X0W891"/>
<name>A0A9X0W891_9GAMM</name>
<evidence type="ECO:0000313" key="2">
    <source>
        <dbReference type="EMBL" id="MBK1618604.1"/>
    </source>
</evidence>
<reference evidence="2 3" key="1">
    <citation type="journal article" date="2020" name="Microorganisms">
        <title>Osmotic Adaptation and Compatible Solute Biosynthesis of Phototrophic Bacteria as Revealed from Genome Analyses.</title>
        <authorList>
            <person name="Imhoff J.F."/>
            <person name="Rahn T."/>
            <person name="Kunzel S."/>
            <person name="Keller A."/>
            <person name="Neulinger S.C."/>
        </authorList>
    </citation>
    <scope>NUCLEOTIDE SEQUENCE [LARGE SCALE GENOMIC DNA]</scope>
    <source>
        <strain evidence="2 3">DSM 25653</strain>
    </source>
</reference>
<organism evidence="2 3">
    <name type="scientific">Lamprobacter modestohalophilus</name>
    <dbReference type="NCBI Taxonomy" id="1064514"/>
    <lineage>
        <taxon>Bacteria</taxon>
        <taxon>Pseudomonadati</taxon>
        <taxon>Pseudomonadota</taxon>
        <taxon>Gammaproteobacteria</taxon>
        <taxon>Chromatiales</taxon>
        <taxon>Chromatiaceae</taxon>
        <taxon>Lamprobacter</taxon>
    </lineage>
</organism>
<protein>
    <submittedName>
        <fullName evidence="2">Uncharacterized protein</fullName>
    </submittedName>
</protein>
<keyword evidence="3" id="KW-1185">Reference proteome</keyword>
<sequence length="68" mass="7401">MAESQTLTIDGTEYNPGDLSDAAKQQLANLRVCDQEIQRLQQQLAIAQTARGAYANALKAELPDTTTH</sequence>
<gene>
    <name evidence="2" type="ORF">CKO42_09170</name>
</gene>
<dbReference type="Proteomes" id="UP001138768">
    <property type="component" value="Unassembled WGS sequence"/>
</dbReference>
<proteinExistence type="predicted"/>
<keyword evidence="1" id="KW-0175">Coiled coil</keyword>
<comment type="caution">
    <text evidence="2">The sequence shown here is derived from an EMBL/GenBank/DDBJ whole genome shotgun (WGS) entry which is preliminary data.</text>
</comment>
<evidence type="ECO:0000313" key="3">
    <source>
        <dbReference type="Proteomes" id="UP001138768"/>
    </source>
</evidence>
<feature type="coiled-coil region" evidence="1">
    <location>
        <begin position="23"/>
        <end position="50"/>
    </location>
</feature>
<evidence type="ECO:0000256" key="1">
    <source>
        <dbReference type="SAM" id="Coils"/>
    </source>
</evidence>
<accession>A0A9X0W891</accession>